<dbReference type="eggNOG" id="KOG3431">
    <property type="taxonomic scope" value="Eukaryota"/>
</dbReference>
<gene>
    <name evidence="3" type="primary">TPHA0C04210</name>
    <name evidence="3" type="ordered locus">TPHA_0C04210</name>
</gene>
<evidence type="ECO:0000256" key="1">
    <source>
        <dbReference type="ARBA" id="ARBA00010490"/>
    </source>
</evidence>
<evidence type="ECO:0000313" key="4">
    <source>
        <dbReference type="Proteomes" id="UP000005666"/>
    </source>
</evidence>
<sequence>MDPELQALREARLAELKRGNNASGQSPNGGAENGKNAAVGSDIASFLEPQALERLSRVSLVRPERAQAVEMYIKQLLGSGQLSHKISEDEIVQILNGIAREQKKKNDVKIIFNRREQNYDNSLRNNSNDDDDEDDDFFD</sequence>
<dbReference type="InterPro" id="IPR002836">
    <property type="entry name" value="PDCD5-like"/>
</dbReference>
<organism evidence="3 4">
    <name type="scientific">Tetrapisispora phaffii (strain ATCC 24235 / CBS 4417 / NBRC 1672 / NRRL Y-8282 / UCD 70-5)</name>
    <name type="common">Yeast</name>
    <name type="synonym">Fabospora phaffii</name>
    <dbReference type="NCBI Taxonomy" id="1071381"/>
    <lineage>
        <taxon>Eukaryota</taxon>
        <taxon>Fungi</taxon>
        <taxon>Dikarya</taxon>
        <taxon>Ascomycota</taxon>
        <taxon>Saccharomycotina</taxon>
        <taxon>Saccharomycetes</taxon>
        <taxon>Saccharomycetales</taxon>
        <taxon>Saccharomycetaceae</taxon>
        <taxon>Tetrapisispora</taxon>
    </lineage>
</organism>
<dbReference type="GO" id="GO:0005829">
    <property type="term" value="C:cytosol"/>
    <property type="evidence" value="ECO:0007669"/>
    <property type="project" value="TreeGrafter"/>
</dbReference>
<dbReference type="InterPro" id="IPR036883">
    <property type="entry name" value="PDCD5-like_sf"/>
</dbReference>
<dbReference type="Pfam" id="PF01984">
    <property type="entry name" value="dsDNA_bind"/>
    <property type="match status" value="1"/>
</dbReference>
<dbReference type="Proteomes" id="UP000005666">
    <property type="component" value="Chromosome 3"/>
</dbReference>
<feature type="region of interest" description="Disordered" evidence="2">
    <location>
        <begin position="13"/>
        <end position="37"/>
    </location>
</feature>
<dbReference type="GO" id="GO:0005634">
    <property type="term" value="C:nucleus"/>
    <property type="evidence" value="ECO:0007669"/>
    <property type="project" value="TreeGrafter"/>
</dbReference>
<dbReference type="STRING" id="1071381.G8BQQ9"/>
<dbReference type="GeneID" id="11533760"/>
<dbReference type="RefSeq" id="XP_003685005.1">
    <property type="nucleotide sequence ID" value="XM_003684957.1"/>
</dbReference>
<feature type="region of interest" description="Disordered" evidence="2">
    <location>
        <begin position="116"/>
        <end position="139"/>
    </location>
</feature>
<dbReference type="PIRSF" id="PIRSF015730">
    <property type="entry name" value="TFAR19"/>
    <property type="match status" value="1"/>
</dbReference>
<evidence type="ECO:0008006" key="5">
    <source>
        <dbReference type="Google" id="ProtNLM"/>
    </source>
</evidence>
<feature type="compositionally biased region" description="Acidic residues" evidence="2">
    <location>
        <begin position="128"/>
        <end position="139"/>
    </location>
</feature>
<keyword evidence="4" id="KW-1185">Reference proteome</keyword>
<evidence type="ECO:0000256" key="2">
    <source>
        <dbReference type="SAM" id="MobiDB-lite"/>
    </source>
</evidence>
<evidence type="ECO:0000313" key="3">
    <source>
        <dbReference type="EMBL" id="CCE62571.1"/>
    </source>
</evidence>
<name>G8BQQ9_TETPH</name>
<dbReference type="AlphaFoldDB" id="G8BQQ9"/>
<accession>G8BQQ9</accession>
<dbReference type="OrthoDB" id="10252486at2759"/>
<dbReference type="EMBL" id="HE612858">
    <property type="protein sequence ID" value="CCE62571.1"/>
    <property type="molecule type" value="Genomic_DNA"/>
</dbReference>
<dbReference type="PANTHER" id="PTHR10840">
    <property type="entry name" value="PROGRAMMED CELL DEATH PROTEIN 5"/>
    <property type="match status" value="1"/>
</dbReference>
<protein>
    <recommendedName>
        <fullName evidence="5">Programmed cell death protein 5</fullName>
    </recommendedName>
</protein>
<dbReference type="GO" id="GO:0006915">
    <property type="term" value="P:apoptotic process"/>
    <property type="evidence" value="ECO:0007669"/>
    <property type="project" value="EnsemblFungi"/>
</dbReference>
<dbReference type="GO" id="GO:0003677">
    <property type="term" value="F:DNA binding"/>
    <property type="evidence" value="ECO:0007669"/>
    <property type="project" value="InterPro"/>
</dbReference>
<dbReference type="PANTHER" id="PTHR10840:SF0">
    <property type="entry name" value="PROGRAMMED CELL DEATH PROTEIN 5"/>
    <property type="match status" value="1"/>
</dbReference>
<dbReference type="HOGENOM" id="CLU_122978_0_0_1"/>
<reference evidence="3 4" key="1">
    <citation type="journal article" date="2011" name="Proc. Natl. Acad. Sci. U.S.A.">
        <title>Evolutionary erosion of yeast sex chromosomes by mating-type switching accidents.</title>
        <authorList>
            <person name="Gordon J.L."/>
            <person name="Armisen D."/>
            <person name="Proux-Wera E."/>
            <person name="Oheigeartaigh S.S."/>
            <person name="Byrne K.P."/>
            <person name="Wolfe K.H."/>
        </authorList>
    </citation>
    <scope>NUCLEOTIDE SEQUENCE [LARGE SCALE GENOMIC DNA]</scope>
    <source>
        <strain evidence="4">ATCC 24235 / CBS 4417 / NBRC 1672 / NRRL Y-8282 / UCD 70-5</strain>
    </source>
</reference>
<comment type="similarity">
    <text evidence="1">Belongs to the PDCD5 family.</text>
</comment>
<proteinExistence type="inferred from homology"/>
<dbReference type="SUPFAM" id="SSF46950">
    <property type="entry name" value="Double-stranded DNA-binding domain"/>
    <property type="match status" value="1"/>
</dbReference>
<dbReference type="Gene3D" id="1.10.8.140">
    <property type="entry name" value="PDCD5-like"/>
    <property type="match status" value="1"/>
</dbReference>
<dbReference type="OMA" id="MQYEMQK"/>
<dbReference type="KEGG" id="tpf:TPHA_0C04210"/>